<name>X1KA60_9ZZZZ</name>
<accession>X1KA60</accession>
<comment type="caution">
    <text evidence="1">The sequence shown here is derived from an EMBL/GenBank/DDBJ whole genome shotgun (WGS) entry which is preliminary data.</text>
</comment>
<reference evidence="1" key="1">
    <citation type="journal article" date="2014" name="Front. Microbiol.">
        <title>High frequency of phylogenetically diverse reductive dehalogenase-homologous genes in deep subseafloor sedimentary metagenomes.</title>
        <authorList>
            <person name="Kawai M."/>
            <person name="Futagami T."/>
            <person name="Toyoda A."/>
            <person name="Takaki Y."/>
            <person name="Nishi S."/>
            <person name="Hori S."/>
            <person name="Arai W."/>
            <person name="Tsubouchi T."/>
            <person name="Morono Y."/>
            <person name="Uchiyama I."/>
            <person name="Ito T."/>
            <person name="Fujiyama A."/>
            <person name="Inagaki F."/>
            <person name="Takami H."/>
        </authorList>
    </citation>
    <scope>NUCLEOTIDE SEQUENCE</scope>
    <source>
        <strain evidence="1">Expedition CK06-06</strain>
    </source>
</reference>
<protein>
    <submittedName>
        <fullName evidence="1">Uncharacterized protein</fullName>
    </submittedName>
</protein>
<evidence type="ECO:0000313" key="1">
    <source>
        <dbReference type="EMBL" id="GAI03937.1"/>
    </source>
</evidence>
<gene>
    <name evidence="1" type="ORF">S06H3_16983</name>
</gene>
<dbReference type="EMBL" id="BARV01008449">
    <property type="protein sequence ID" value="GAI03937.1"/>
    <property type="molecule type" value="Genomic_DNA"/>
</dbReference>
<organism evidence="1">
    <name type="scientific">marine sediment metagenome</name>
    <dbReference type="NCBI Taxonomy" id="412755"/>
    <lineage>
        <taxon>unclassified sequences</taxon>
        <taxon>metagenomes</taxon>
        <taxon>ecological metagenomes</taxon>
    </lineage>
</organism>
<sequence length="63" mass="6670">MSRLILAITVSLVLILGVCPAVQAEEESGGVDLTVTVISYQITDLSTSSPTRSSIYLTWTTPA</sequence>
<dbReference type="AlphaFoldDB" id="X1KA60"/>
<proteinExistence type="predicted"/>
<feature type="non-terminal residue" evidence="1">
    <location>
        <position position="63"/>
    </location>
</feature>